<feature type="coiled-coil region" evidence="1">
    <location>
        <begin position="484"/>
        <end position="514"/>
    </location>
</feature>
<feature type="domain" description="Type VI secretion system component TssM1 N-terminal" evidence="5">
    <location>
        <begin position="191"/>
        <end position="450"/>
    </location>
</feature>
<sequence length="1226" mass="132403">MLRRLWTFLADSRHLAILCFAALAAYAVLGAESLRAAALWGGLIAVLALMTWAAWRLWRWWRGWRESRQGAAASAISAAAPVDAPLSPPPLPDNAAAQALRNSVQDAVAMLRGSRMGKLAGARALYELPWCLVIGSAGAGKSCAIRHSGLQFPFEAGQVEHAPGGTAQLDWYFAREGIVLDTAGRYAADEGSRDEWRGLLDLLKKHRPRAPVNGVVVAVDVDELRGDPDGAWQLARSLRLRMQDMVERLEVFAPVYVLFTKADHIAGFSEFFAQADHGERERAWGATMPYKRRAAVREVLAFFDHAYDGLVEGIKEMGVAILAQPRCGAPEPGVLAFPLEFMALRAAARAFVAALFEDNPFQDGLVFRGFYFASALRDGVPPNSQSRRIAERFALAWQEPQPCAQPGPDLGAKRGYFLLQLFRDVIFADRALVTHYASRNAMRLRYVAFGAALLVLGALLAGWTWSYQANLRLIGQVQADLDKAQRLQAGRHDLQSRLEALEVLEARIAQLEKLRRDTPWETGLGLYQGEALERKLRNEYFSGARDVMLLPAAVSLEAQLAALGAEAAGGSAADDGYNALKAYLMLAEPARAESAHLNDQLARHWRAWLESRQGAMPREQMIRSAERLLAFYTAQSADPAWPRIAPRLALVEQARNALRGAVRGMPARDRVYAAIRARAGTRFPSMTVARIVGPEDQALVAGSHAVPGAYTREAWRQYVDAAIRDAANGELQSRDWVLKADNRDDLSQEGSPEQVRKALVERYKKDYIEHWRQFLQGVAVADMQGVAGAAAAMQRLGDPQLSPLLKVLAVAHEQTAWDAPLPANSDSSWSGWMAGEVRRRAAAWSGSMPLSAASPDAVVSPGAIARELSLLGRLFAAQGDGASLAQGYVAALSKLRARLIQVRNQGDAGPGAHLLMRQTLEGSGSELADALRHIDEQMLAGANPEQLLVLRPLLVRPLMQVFAALVGPAEGEINKTWQEQVAAPFNRALAGKYPFTPGARVEAGAGEIAEFFGPSGVIAKFVAATIGPLAVRRGDVLAPRTWADMGITLTPQAVAQLPAWIAPPGAGGMGQGAAQTVFQLMPQASSDVAEFTVEIDGQQLKHKLPAVQAPQWHGMVHPGPEGGVPGARISAVTKDGRTVELFNEAGQFGLKRMIDAAVRERKDGGVHGLRWSAGGVTVALDLKVVSSPESGTEGERGKQGLVGLKLPDVVVGRDSTALAVAPASKP</sequence>
<keyword evidence="8" id="KW-1185">Reference proteome</keyword>
<feature type="domain" description="IcmF-related" evidence="4">
    <location>
        <begin position="498"/>
        <end position="815"/>
    </location>
</feature>
<keyword evidence="1" id="KW-0175">Coiled coil</keyword>
<evidence type="ECO:0000256" key="1">
    <source>
        <dbReference type="SAM" id="Coils"/>
    </source>
</evidence>
<dbReference type="Pfam" id="PF06761">
    <property type="entry name" value="IcmF-related"/>
    <property type="match status" value="1"/>
</dbReference>
<dbReference type="Proteomes" id="UP000446768">
    <property type="component" value="Unassembled WGS sequence"/>
</dbReference>
<evidence type="ECO:0000259" key="3">
    <source>
        <dbReference type="Pfam" id="PF06744"/>
    </source>
</evidence>
<evidence type="ECO:0000259" key="5">
    <source>
        <dbReference type="Pfam" id="PF14331"/>
    </source>
</evidence>
<dbReference type="AlphaFoldDB" id="A0A7X2ITQ5"/>
<dbReference type="PANTHER" id="PTHR36153">
    <property type="entry name" value="INNER MEMBRANE PROTEIN-RELATED"/>
    <property type="match status" value="1"/>
</dbReference>
<gene>
    <name evidence="7" type="primary">tssM</name>
    <name evidence="7" type="ORF">GJ700_28140</name>
</gene>
<feature type="transmembrane region" description="Helical" evidence="2">
    <location>
        <begin position="446"/>
        <end position="465"/>
    </location>
</feature>
<keyword evidence="2" id="KW-1133">Transmembrane helix</keyword>
<dbReference type="RefSeq" id="WP_154380291.1">
    <property type="nucleotide sequence ID" value="NZ_WKJJ01000022.1"/>
</dbReference>
<keyword evidence="2" id="KW-0812">Transmembrane</keyword>
<feature type="transmembrane region" description="Helical" evidence="2">
    <location>
        <begin position="40"/>
        <end position="58"/>
    </location>
</feature>
<dbReference type="Pfam" id="PF06744">
    <property type="entry name" value="IcmF_C"/>
    <property type="match status" value="1"/>
</dbReference>
<feature type="domain" description="Type VI secretion system IcmF C-terminal" evidence="3">
    <location>
        <begin position="1078"/>
        <end position="1185"/>
    </location>
</feature>
<evidence type="ECO:0000313" key="8">
    <source>
        <dbReference type="Proteomes" id="UP000446768"/>
    </source>
</evidence>
<dbReference type="EMBL" id="WKJJ01000022">
    <property type="protein sequence ID" value="MRV75592.1"/>
    <property type="molecule type" value="Genomic_DNA"/>
</dbReference>
<evidence type="ECO:0000259" key="6">
    <source>
        <dbReference type="Pfam" id="PF21070"/>
    </source>
</evidence>
<dbReference type="NCBIfam" id="TIGR03348">
    <property type="entry name" value="VI_IcmF"/>
    <property type="match status" value="1"/>
</dbReference>
<protein>
    <submittedName>
        <fullName evidence="7">Type VI secretion system membrane subunit TssM</fullName>
    </submittedName>
</protein>
<dbReference type="Pfam" id="PF14331">
    <property type="entry name" value="IcmF-related_N"/>
    <property type="match status" value="1"/>
</dbReference>
<evidence type="ECO:0000256" key="2">
    <source>
        <dbReference type="SAM" id="Phobius"/>
    </source>
</evidence>
<dbReference type="InterPro" id="IPR017731">
    <property type="entry name" value="TssM1-like"/>
</dbReference>
<proteinExistence type="predicted"/>
<evidence type="ECO:0000259" key="4">
    <source>
        <dbReference type="Pfam" id="PF06761"/>
    </source>
</evidence>
<dbReference type="InterPro" id="IPR010623">
    <property type="entry name" value="IcmF_C"/>
</dbReference>
<dbReference type="Pfam" id="PF21070">
    <property type="entry name" value="IcmF_helical"/>
    <property type="match status" value="1"/>
</dbReference>
<comment type="caution">
    <text evidence="7">The sequence shown here is derived from an EMBL/GenBank/DDBJ whole genome shotgun (WGS) entry which is preliminary data.</text>
</comment>
<dbReference type="InterPro" id="IPR053156">
    <property type="entry name" value="T6SS_TssM-like"/>
</dbReference>
<dbReference type="PANTHER" id="PTHR36153:SF1">
    <property type="entry name" value="TYPE VI SECRETION SYSTEM COMPONENT TSSM1"/>
    <property type="match status" value="1"/>
</dbReference>
<keyword evidence="2" id="KW-0472">Membrane</keyword>
<evidence type="ECO:0000313" key="7">
    <source>
        <dbReference type="EMBL" id="MRV75592.1"/>
    </source>
</evidence>
<dbReference type="InterPro" id="IPR009612">
    <property type="entry name" value="IcmF-rel"/>
</dbReference>
<name>A0A7X2ITQ5_9BURK</name>
<organism evidence="7 8">
    <name type="scientific">Pseudoduganella rivuli</name>
    <dbReference type="NCBI Taxonomy" id="2666085"/>
    <lineage>
        <taxon>Bacteria</taxon>
        <taxon>Pseudomonadati</taxon>
        <taxon>Pseudomonadota</taxon>
        <taxon>Betaproteobacteria</taxon>
        <taxon>Burkholderiales</taxon>
        <taxon>Oxalobacteraceae</taxon>
        <taxon>Telluria group</taxon>
        <taxon>Pseudoduganella</taxon>
    </lineage>
</organism>
<dbReference type="InterPro" id="IPR048677">
    <property type="entry name" value="TssM1_hel"/>
</dbReference>
<feature type="domain" description="Type VI secretion system component TssM1 helical" evidence="6">
    <location>
        <begin position="968"/>
        <end position="1057"/>
    </location>
</feature>
<accession>A0A7X2ITQ5</accession>
<reference evidence="7 8" key="1">
    <citation type="submission" date="2019-11" db="EMBL/GenBank/DDBJ databases">
        <title>Novel species isolated from a subtropical stream in China.</title>
        <authorList>
            <person name="Lu H."/>
        </authorList>
    </citation>
    <scope>NUCLEOTIDE SEQUENCE [LARGE SCALE GENOMIC DNA]</scope>
    <source>
        <strain evidence="7 8">FT92W</strain>
    </source>
</reference>
<dbReference type="InterPro" id="IPR025743">
    <property type="entry name" value="TssM1_N"/>
</dbReference>